<gene>
    <name evidence="2" type="ORF">SMD44_08092</name>
</gene>
<proteinExistence type="predicted"/>
<feature type="region of interest" description="Disordered" evidence="1">
    <location>
        <begin position="39"/>
        <end position="62"/>
    </location>
</feature>
<dbReference type="RefSeq" id="WP_087886953.1">
    <property type="nucleotide sequence ID" value="NZ_CP021748.1"/>
</dbReference>
<accession>A0A1Z1WQA1</accession>
<organism evidence="2 3">
    <name type="scientific">Streptomyces alboflavus</name>
    <dbReference type="NCBI Taxonomy" id="67267"/>
    <lineage>
        <taxon>Bacteria</taxon>
        <taxon>Bacillati</taxon>
        <taxon>Actinomycetota</taxon>
        <taxon>Actinomycetes</taxon>
        <taxon>Kitasatosporales</taxon>
        <taxon>Streptomycetaceae</taxon>
        <taxon>Streptomyces</taxon>
    </lineage>
</organism>
<keyword evidence="3" id="KW-1185">Reference proteome</keyword>
<protein>
    <submittedName>
        <fullName evidence="2">Uncharacterized protein</fullName>
    </submittedName>
</protein>
<evidence type="ECO:0000313" key="3">
    <source>
        <dbReference type="Proteomes" id="UP000195880"/>
    </source>
</evidence>
<dbReference type="Gene3D" id="3.40.50.1820">
    <property type="entry name" value="alpha/beta hydrolase"/>
    <property type="match status" value="1"/>
</dbReference>
<dbReference type="KEGG" id="salf:SMD44_08092"/>
<name>A0A1Z1WQA1_9ACTN</name>
<feature type="region of interest" description="Disordered" evidence="1">
    <location>
        <begin position="1"/>
        <end position="22"/>
    </location>
</feature>
<dbReference type="Proteomes" id="UP000195880">
    <property type="component" value="Chromosome"/>
</dbReference>
<feature type="compositionally biased region" description="Basic and acidic residues" evidence="1">
    <location>
        <begin position="159"/>
        <end position="177"/>
    </location>
</feature>
<dbReference type="InterPro" id="IPR029058">
    <property type="entry name" value="AB_hydrolase_fold"/>
</dbReference>
<dbReference type="EMBL" id="CP021748">
    <property type="protein sequence ID" value="ARX88605.1"/>
    <property type="molecule type" value="Genomic_DNA"/>
</dbReference>
<feature type="region of interest" description="Disordered" evidence="1">
    <location>
        <begin position="159"/>
        <end position="184"/>
    </location>
</feature>
<sequence>MHHRSPVVTPGPTPRADRNFPKAGAVRTEDVTFVLDKLTGRAAPDTSGRSPSKHRPWALPWEGGPRIDTRRVAMVGHSAGGFSAIPAMLRDTRIKAAVNMDGNYHFPNDTPVDRPLLMLGRPSDVPGGRDGTWDETWTELTGWKRWLTVDGFPDTHVRGRERPLLDRPSARYPEARFHTPRGPG</sequence>
<dbReference type="AlphaFoldDB" id="A0A1Z1WQA1"/>
<evidence type="ECO:0000313" key="2">
    <source>
        <dbReference type="EMBL" id="ARX88605.1"/>
    </source>
</evidence>
<dbReference type="SUPFAM" id="SSF53474">
    <property type="entry name" value="alpha/beta-Hydrolases"/>
    <property type="match status" value="1"/>
</dbReference>
<dbReference type="STRING" id="67267.GCA_000716675_05968"/>
<reference evidence="2 3" key="1">
    <citation type="submission" date="2017-05" db="EMBL/GenBank/DDBJ databases">
        <title>Streptomyces alboflavus Genome sequencing and assembly.</title>
        <authorList>
            <person name="Wang Y."/>
            <person name="Du B."/>
            <person name="Ding Y."/>
            <person name="Liu H."/>
            <person name="Hou Q."/>
            <person name="Liu K."/>
            <person name="Wang C."/>
            <person name="Yao L."/>
        </authorList>
    </citation>
    <scope>NUCLEOTIDE SEQUENCE [LARGE SCALE GENOMIC DNA]</scope>
    <source>
        <strain evidence="2 3">MDJK44</strain>
    </source>
</reference>
<dbReference type="OrthoDB" id="569821at2"/>
<evidence type="ECO:0000256" key="1">
    <source>
        <dbReference type="SAM" id="MobiDB-lite"/>
    </source>
</evidence>